<dbReference type="InterPro" id="IPR050129">
    <property type="entry name" value="Zn_alcohol_dh"/>
</dbReference>
<evidence type="ECO:0000259" key="2">
    <source>
        <dbReference type="Pfam" id="PF00107"/>
    </source>
</evidence>
<organism evidence="4 5">
    <name type="scientific">Schaedlerella arabinosiphila</name>
    <dbReference type="NCBI Taxonomy" id="2044587"/>
    <lineage>
        <taxon>Bacteria</taxon>
        <taxon>Bacillati</taxon>
        <taxon>Bacillota</taxon>
        <taxon>Clostridia</taxon>
        <taxon>Lachnospirales</taxon>
        <taxon>Lachnospiraceae</taxon>
        <taxon>Schaedlerella</taxon>
    </lineage>
</organism>
<dbReference type="Pfam" id="PF00107">
    <property type="entry name" value="ADH_zinc_N"/>
    <property type="match status" value="1"/>
</dbReference>
<dbReference type="Gene3D" id="3.40.50.720">
    <property type="entry name" value="NAD(P)-binding Rossmann-like Domain"/>
    <property type="match status" value="1"/>
</dbReference>
<dbReference type="InterPro" id="IPR013154">
    <property type="entry name" value="ADH-like_N"/>
</dbReference>
<dbReference type="PANTHER" id="PTHR43401:SF2">
    <property type="entry name" value="L-THREONINE 3-DEHYDROGENASE"/>
    <property type="match status" value="1"/>
</dbReference>
<comment type="caution">
    <text evidence="4">The sequence shown here is derived from an EMBL/GenBank/DDBJ whole genome shotgun (WGS) entry which is preliminary data.</text>
</comment>
<dbReference type="InterPro" id="IPR036291">
    <property type="entry name" value="NAD(P)-bd_dom_sf"/>
</dbReference>
<reference evidence="4" key="1">
    <citation type="submission" date="2018-10" db="EMBL/GenBank/DDBJ databases">
        <title>Schaedlerella arabinophila gen. nov. sp. nov., isolated from the mouse intestinal tract and comparative analysis with the genome of the closely related altered Schaedler flora strain ASF502.</title>
        <authorList>
            <person name="Miyake S."/>
            <person name="Soh M."/>
            <person name="Seedorf H."/>
        </authorList>
    </citation>
    <scope>NUCLEOTIDE SEQUENCE [LARGE SCALE GENOMIC DNA]</scope>
    <source>
        <strain evidence="4">DSM 106076</strain>
    </source>
</reference>
<dbReference type="InterPro" id="IPR011032">
    <property type="entry name" value="GroES-like_sf"/>
</dbReference>
<dbReference type="SUPFAM" id="SSF51735">
    <property type="entry name" value="NAD(P)-binding Rossmann-fold domains"/>
    <property type="match status" value="1"/>
</dbReference>
<evidence type="ECO:0000259" key="3">
    <source>
        <dbReference type="Pfam" id="PF08240"/>
    </source>
</evidence>
<dbReference type="PANTHER" id="PTHR43401">
    <property type="entry name" value="L-THREONINE 3-DEHYDROGENASE"/>
    <property type="match status" value="1"/>
</dbReference>
<dbReference type="EMBL" id="RHJS01000002">
    <property type="protein sequence ID" value="RRK32308.1"/>
    <property type="molecule type" value="Genomic_DNA"/>
</dbReference>
<dbReference type="SUPFAM" id="SSF50129">
    <property type="entry name" value="GroES-like"/>
    <property type="match status" value="1"/>
</dbReference>
<keyword evidence="1" id="KW-0560">Oxidoreductase</keyword>
<gene>
    <name evidence="4" type="ORF">EBB54_13760</name>
</gene>
<dbReference type="Pfam" id="PF08240">
    <property type="entry name" value="ADH_N"/>
    <property type="match status" value="1"/>
</dbReference>
<dbReference type="RefSeq" id="WP_125127790.1">
    <property type="nucleotide sequence ID" value="NZ_RHJS01000002.1"/>
</dbReference>
<sequence length="340" mass="37681">MKYIGLDQPYQVGIKEMERPIRKKGEALLKLLYGGICGSDLNTYRGKLPYAKYPLIPGHEFSAEIVEIDENENGLRAGMIVTANPYFNCKECYSCQRGFVNCCTGNQTMGVQRDGGFREYLTMPIERVYSGQGLSAKEVALVEPFCISYHGIKRAKVQKGERVLVVGAGTIGVFAAISAKLAGAQVYMCDIAESKLNYAKNFGIDGFIHNDNNVTFLDQVKTVTDGNLFDVTVEAVGLPSTFQNCVDAVAFHGRTIIIGVGKSNVDFNFTDIQKKEMNIMGSRNAVKTDFEEVIQILTEKRIKNIDKIVTGEFNYLDAAEAFKTLDENAADMLKIMLRFS</sequence>
<evidence type="ECO:0000313" key="4">
    <source>
        <dbReference type="EMBL" id="RRK32308.1"/>
    </source>
</evidence>
<dbReference type="InterPro" id="IPR013149">
    <property type="entry name" value="ADH-like_C"/>
</dbReference>
<dbReference type="CDD" id="cd08261">
    <property type="entry name" value="Zn_ADH7"/>
    <property type="match status" value="1"/>
</dbReference>
<dbReference type="GO" id="GO:0016491">
    <property type="term" value="F:oxidoreductase activity"/>
    <property type="evidence" value="ECO:0007669"/>
    <property type="project" value="UniProtKB-KW"/>
</dbReference>
<dbReference type="Proteomes" id="UP000274920">
    <property type="component" value="Unassembled WGS sequence"/>
</dbReference>
<feature type="domain" description="Alcohol dehydrogenase-like C-terminal" evidence="2">
    <location>
        <begin position="171"/>
        <end position="298"/>
    </location>
</feature>
<dbReference type="Gene3D" id="3.90.180.10">
    <property type="entry name" value="Medium-chain alcohol dehydrogenases, catalytic domain"/>
    <property type="match status" value="1"/>
</dbReference>
<name>A0A426DHW3_9FIRM</name>
<keyword evidence="5" id="KW-1185">Reference proteome</keyword>
<proteinExistence type="predicted"/>
<feature type="domain" description="Alcohol dehydrogenase-like N-terminal" evidence="3">
    <location>
        <begin position="24"/>
        <end position="129"/>
    </location>
</feature>
<accession>A0A426DHW3</accession>
<dbReference type="AlphaFoldDB" id="A0A426DHW3"/>
<evidence type="ECO:0000256" key="1">
    <source>
        <dbReference type="ARBA" id="ARBA00023002"/>
    </source>
</evidence>
<protein>
    <submittedName>
        <fullName evidence="4">Zinc-binding alcohol dehydrogenase family protein</fullName>
    </submittedName>
</protein>
<evidence type="ECO:0000313" key="5">
    <source>
        <dbReference type="Proteomes" id="UP000274920"/>
    </source>
</evidence>